<dbReference type="PANTHER" id="PTHR43877:SF2">
    <property type="entry name" value="AMINOALKYLPHOSPHONATE N-ACETYLTRANSFERASE-RELATED"/>
    <property type="match status" value="1"/>
</dbReference>
<name>A0A920D0L4_9BACL</name>
<sequence length="160" mass="18242">MYTHRNLEHMDLEVICTFPQAADELVYISPKFQYPLTPDQILALLKDRFEPTVILDRAADEVVAYANIYGYDAEARTCWLGNVVVSPQYRGRGASQFLLDVMLNKAKSVLGAETIRLACHNTNSRGLAFYVKYGFKPYDIHITEQAERKLIAIHMSKQLV</sequence>
<dbReference type="GO" id="GO:0016747">
    <property type="term" value="F:acyltransferase activity, transferring groups other than amino-acyl groups"/>
    <property type="evidence" value="ECO:0007669"/>
    <property type="project" value="InterPro"/>
</dbReference>
<dbReference type="Gene3D" id="3.40.630.30">
    <property type="match status" value="1"/>
</dbReference>
<dbReference type="InterPro" id="IPR016181">
    <property type="entry name" value="Acyl_CoA_acyltransferase"/>
</dbReference>
<evidence type="ECO:0000256" key="2">
    <source>
        <dbReference type="ARBA" id="ARBA00023315"/>
    </source>
</evidence>
<proteinExistence type="predicted"/>
<dbReference type="Proteomes" id="UP000683139">
    <property type="component" value="Unassembled WGS sequence"/>
</dbReference>
<dbReference type="RefSeq" id="WP_213518060.1">
    <property type="nucleotide sequence ID" value="NZ_BOSE01000007.1"/>
</dbReference>
<protein>
    <recommendedName>
        <fullName evidence="3">N-acetyltransferase domain-containing protein</fullName>
    </recommendedName>
</protein>
<dbReference type="InterPro" id="IPR050832">
    <property type="entry name" value="Bact_Acetyltransf"/>
</dbReference>
<dbReference type="InterPro" id="IPR000182">
    <property type="entry name" value="GNAT_dom"/>
</dbReference>
<organism evidence="4 5">
    <name type="scientific">Paenibacillus montaniterrae</name>
    <dbReference type="NCBI Taxonomy" id="429341"/>
    <lineage>
        <taxon>Bacteria</taxon>
        <taxon>Bacillati</taxon>
        <taxon>Bacillota</taxon>
        <taxon>Bacilli</taxon>
        <taxon>Bacillales</taxon>
        <taxon>Paenibacillaceae</taxon>
        <taxon>Paenibacillus</taxon>
    </lineage>
</organism>
<feature type="domain" description="N-acetyltransferase" evidence="3">
    <location>
        <begin position="12"/>
        <end position="160"/>
    </location>
</feature>
<reference evidence="4" key="1">
    <citation type="submission" date="2021-03" db="EMBL/GenBank/DDBJ databases">
        <title>Antimicrobial resistance genes in bacteria isolated from Japanese honey, and their potential for conferring macrolide and lincosamide resistance in the American foulbrood pathogen Paenibacillus larvae.</title>
        <authorList>
            <person name="Okamoto M."/>
            <person name="Kumagai M."/>
            <person name="Kanamori H."/>
            <person name="Takamatsu D."/>
        </authorList>
    </citation>
    <scope>NUCLEOTIDE SEQUENCE</scope>
    <source>
        <strain evidence="4">J40TS1</strain>
    </source>
</reference>
<keyword evidence="2" id="KW-0012">Acyltransferase</keyword>
<dbReference type="PANTHER" id="PTHR43877">
    <property type="entry name" value="AMINOALKYLPHOSPHONATE N-ACETYLTRANSFERASE-RELATED-RELATED"/>
    <property type="match status" value="1"/>
</dbReference>
<dbReference type="EMBL" id="BOSE01000007">
    <property type="protein sequence ID" value="GIP18069.1"/>
    <property type="molecule type" value="Genomic_DNA"/>
</dbReference>
<dbReference type="CDD" id="cd04301">
    <property type="entry name" value="NAT_SF"/>
    <property type="match status" value="1"/>
</dbReference>
<dbReference type="Pfam" id="PF00583">
    <property type="entry name" value="Acetyltransf_1"/>
    <property type="match status" value="1"/>
</dbReference>
<dbReference type="AlphaFoldDB" id="A0A920D0L4"/>
<evidence type="ECO:0000313" key="5">
    <source>
        <dbReference type="Proteomes" id="UP000683139"/>
    </source>
</evidence>
<dbReference type="SUPFAM" id="SSF55729">
    <property type="entry name" value="Acyl-CoA N-acyltransferases (Nat)"/>
    <property type="match status" value="1"/>
</dbReference>
<evidence type="ECO:0000256" key="1">
    <source>
        <dbReference type="ARBA" id="ARBA00022679"/>
    </source>
</evidence>
<comment type="caution">
    <text evidence="4">The sequence shown here is derived from an EMBL/GenBank/DDBJ whole genome shotgun (WGS) entry which is preliminary data.</text>
</comment>
<evidence type="ECO:0000259" key="3">
    <source>
        <dbReference type="PROSITE" id="PS51186"/>
    </source>
</evidence>
<accession>A0A920D0L4</accession>
<dbReference type="PROSITE" id="PS51186">
    <property type="entry name" value="GNAT"/>
    <property type="match status" value="1"/>
</dbReference>
<keyword evidence="1" id="KW-0808">Transferase</keyword>
<evidence type="ECO:0000313" key="4">
    <source>
        <dbReference type="EMBL" id="GIP18069.1"/>
    </source>
</evidence>
<keyword evidence="5" id="KW-1185">Reference proteome</keyword>
<gene>
    <name evidence="4" type="ORF">J40TS1_37110</name>
</gene>